<sequence length="70" mass="8297">MDSVKSTTYRMGIYVHVYSSFSLTYVTRDTKYPFNYMQQIICLLLFSFEHVLIINEQIFETIIMSPVITD</sequence>
<organism evidence="1">
    <name type="scientific">Anguilla anguilla</name>
    <name type="common">European freshwater eel</name>
    <name type="synonym">Muraena anguilla</name>
    <dbReference type="NCBI Taxonomy" id="7936"/>
    <lineage>
        <taxon>Eukaryota</taxon>
        <taxon>Metazoa</taxon>
        <taxon>Chordata</taxon>
        <taxon>Craniata</taxon>
        <taxon>Vertebrata</taxon>
        <taxon>Euteleostomi</taxon>
        <taxon>Actinopterygii</taxon>
        <taxon>Neopterygii</taxon>
        <taxon>Teleostei</taxon>
        <taxon>Anguilliformes</taxon>
        <taxon>Anguillidae</taxon>
        <taxon>Anguilla</taxon>
    </lineage>
</organism>
<proteinExistence type="predicted"/>
<reference evidence="1" key="2">
    <citation type="journal article" date="2015" name="Fish Shellfish Immunol.">
        <title>Early steps in the European eel (Anguilla anguilla)-Vibrio vulnificus interaction in the gills: Role of the RtxA13 toxin.</title>
        <authorList>
            <person name="Callol A."/>
            <person name="Pajuelo D."/>
            <person name="Ebbesson L."/>
            <person name="Teles M."/>
            <person name="MacKenzie S."/>
            <person name="Amaro C."/>
        </authorList>
    </citation>
    <scope>NUCLEOTIDE SEQUENCE</scope>
</reference>
<dbReference type="EMBL" id="GBXM01048636">
    <property type="protein sequence ID" value="JAH59941.1"/>
    <property type="molecule type" value="Transcribed_RNA"/>
</dbReference>
<accession>A0A0E9U2B1</accession>
<name>A0A0E9U2B1_ANGAN</name>
<reference evidence="1" key="1">
    <citation type="submission" date="2014-11" db="EMBL/GenBank/DDBJ databases">
        <authorList>
            <person name="Amaro Gonzalez C."/>
        </authorList>
    </citation>
    <scope>NUCLEOTIDE SEQUENCE</scope>
</reference>
<protein>
    <submittedName>
        <fullName evidence="1">Uncharacterized protein</fullName>
    </submittedName>
</protein>
<evidence type="ECO:0000313" key="1">
    <source>
        <dbReference type="EMBL" id="JAH59941.1"/>
    </source>
</evidence>
<dbReference type="AlphaFoldDB" id="A0A0E9U2B1"/>